<evidence type="ECO:0000259" key="13">
    <source>
        <dbReference type="PROSITE" id="PS51850"/>
    </source>
</evidence>
<dbReference type="InterPro" id="IPR008927">
    <property type="entry name" value="6-PGluconate_DH-like_C_sf"/>
</dbReference>
<dbReference type="PANTHER" id="PTHR21371">
    <property type="entry name" value="KETOL-ACID REDUCTOISOMERASE, MITOCHONDRIAL"/>
    <property type="match status" value="1"/>
</dbReference>
<feature type="binding site" evidence="11 12">
    <location>
        <position position="191"/>
    </location>
    <ligand>
        <name>Mg(2+)</name>
        <dbReference type="ChEBI" id="CHEBI:18420"/>
        <label>1</label>
    </ligand>
</feature>
<comment type="catalytic activity">
    <reaction evidence="11">
        <text>(2R)-2,3-dihydroxy-3-methylbutanoate + NADP(+) = (2S)-2-acetolactate + NADPH + H(+)</text>
        <dbReference type="Rhea" id="RHEA:22068"/>
        <dbReference type="ChEBI" id="CHEBI:15378"/>
        <dbReference type="ChEBI" id="CHEBI:49072"/>
        <dbReference type="ChEBI" id="CHEBI:57783"/>
        <dbReference type="ChEBI" id="CHEBI:58349"/>
        <dbReference type="ChEBI" id="CHEBI:58476"/>
        <dbReference type="EC" id="1.1.1.86"/>
    </reaction>
</comment>
<dbReference type="eggNOG" id="arCOG04465">
    <property type="taxonomic scope" value="Archaea"/>
</dbReference>
<keyword evidence="6 11" id="KW-0460">Magnesium</keyword>
<keyword evidence="7 11" id="KW-0560">Oxidoreductase</keyword>
<organism evidence="15 16">
    <name type="scientific">Geoglobus acetivorans</name>
    <dbReference type="NCBI Taxonomy" id="565033"/>
    <lineage>
        <taxon>Archaea</taxon>
        <taxon>Methanobacteriati</taxon>
        <taxon>Methanobacteriota</taxon>
        <taxon>Archaeoglobi</taxon>
        <taxon>Archaeoglobales</taxon>
        <taxon>Archaeoglobaceae</taxon>
        <taxon>Geoglobus</taxon>
    </lineage>
</organism>
<evidence type="ECO:0000256" key="5">
    <source>
        <dbReference type="ARBA" id="ARBA00022723"/>
    </source>
</evidence>
<gene>
    <name evidence="11" type="primary">ilvC</name>
    <name evidence="15" type="ORF">GACE_1522</name>
</gene>
<accession>A0A0A7GET6</accession>
<comment type="pathway">
    <text evidence="2 11">Amino-acid biosynthesis; L-isoleucine biosynthesis; L-isoleucine from 2-oxobutanoate: step 2/4.</text>
</comment>
<dbReference type="InterPro" id="IPR013023">
    <property type="entry name" value="KARI"/>
</dbReference>
<evidence type="ECO:0000256" key="6">
    <source>
        <dbReference type="ARBA" id="ARBA00022842"/>
    </source>
</evidence>
<evidence type="ECO:0000256" key="2">
    <source>
        <dbReference type="ARBA" id="ARBA00004885"/>
    </source>
</evidence>
<dbReference type="Pfam" id="PF07991">
    <property type="entry name" value="KARI_N"/>
    <property type="match status" value="1"/>
</dbReference>
<dbReference type="PROSITE" id="PS51851">
    <property type="entry name" value="KARI_C"/>
    <property type="match status" value="1"/>
</dbReference>
<evidence type="ECO:0000256" key="8">
    <source>
        <dbReference type="ARBA" id="ARBA00023304"/>
    </source>
</evidence>
<dbReference type="InterPro" id="IPR013116">
    <property type="entry name" value="KARI_N"/>
</dbReference>
<comment type="catalytic activity">
    <reaction evidence="11">
        <text>(2R,3R)-2,3-dihydroxy-3-methylpentanoate + NADP(+) = (S)-2-ethyl-2-hydroxy-3-oxobutanoate + NADPH + H(+)</text>
        <dbReference type="Rhea" id="RHEA:13493"/>
        <dbReference type="ChEBI" id="CHEBI:15378"/>
        <dbReference type="ChEBI" id="CHEBI:49256"/>
        <dbReference type="ChEBI" id="CHEBI:49258"/>
        <dbReference type="ChEBI" id="CHEBI:57783"/>
        <dbReference type="ChEBI" id="CHEBI:58349"/>
        <dbReference type="EC" id="1.1.1.86"/>
    </reaction>
</comment>
<dbReference type="GO" id="GO:0005829">
    <property type="term" value="C:cytosol"/>
    <property type="evidence" value="ECO:0007669"/>
    <property type="project" value="TreeGrafter"/>
</dbReference>
<evidence type="ECO:0000256" key="7">
    <source>
        <dbReference type="ARBA" id="ARBA00023002"/>
    </source>
</evidence>
<evidence type="ECO:0000256" key="1">
    <source>
        <dbReference type="ARBA" id="ARBA00004864"/>
    </source>
</evidence>
<dbReference type="GO" id="GO:0009097">
    <property type="term" value="P:isoleucine biosynthetic process"/>
    <property type="evidence" value="ECO:0007669"/>
    <property type="project" value="UniProtKB-UniRule"/>
</dbReference>
<reference evidence="15 16" key="1">
    <citation type="journal article" date="2015" name="Appl. Environ. Microbiol.">
        <title>The Geoglobus acetivorans genome: Fe(III) reduction, acetate utilization, autotrophic growth, and degradation of aromatic compounds in a hyperthermophilic archaeon.</title>
        <authorList>
            <person name="Mardanov A.V."/>
            <person name="Slododkina G.B."/>
            <person name="Slobodkin A.I."/>
            <person name="Beletsky A.V."/>
            <person name="Gavrilov S.N."/>
            <person name="Kublanov I.V."/>
            <person name="Bonch-Osmolovskaya E.A."/>
            <person name="Skryabin K.G."/>
            <person name="Ravin N.V."/>
        </authorList>
    </citation>
    <scope>NUCLEOTIDE SEQUENCE [LARGE SCALE GENOMIC DNA]</scope>
    <source>
        <strain evidence="15 16">SBH6</strain>
    </source>
</reference>
<dbReference type="AlphaFoldDB" id="A0A0A7GET6"/>
<feature type="binding site" evidence="11">
    <location>
        <position position="53"/>
    </location>
    <ligand>
        <name>NADP(+)</name>
        <dbReference type="ChEBI" id="CHEBI:58349"/>
    </ligand>
</feature>
<keyword evidence="4 11" id="KW-0028">Amino-acid biosynthesis</keyword>
<dbReference type="PROSITE" id="PS51850">
    <property type="entry name" value="KARI_N"/>
    <property type="match status" value="1"/>
</dbReference>
<feature type="binding site" evidence="11 12">
    <location>
        <position position="252"/>
    </location>
    <ligand>
        <name>substrate</name>
    </ligand>
</feature>
<feature type="binding site" evidence="11 12">
    <location>
        <position position="227"/>
    </location>
    <ligand>
        <name>Mg(2+)</name>
        <dbReference type="ChEBI" id="CHEBI:18420"/>
        <label>2</label>
    </ligand>
</feature>
<evidence type="ECO:0000256" key="10">
    <source>
        <dbReference type="ARBA" id="ARBA00052344"/>
    </source>
</evidence>
<dbReference type="GO" id="GO:0009099">
    <property type="term" value="P:L-valine biosynthetic process"/>
    <property type="evidence" value="ECO:0007669"/>
    <property type="project" value="UniProtKB-UniRule"/>
</dbReference>
<comment type="pathway">
    <text evidence="1 11">Amino-acid biosynthesis; L-valine biosynthesis; L-valine from pyruvate: step 2/4.</text>
</comment>
<protein>
    <recommendedName>
        <fullName evidence="11">Ketol-acid reductoisomerase (NADP(+))</fullName>
        <shortName evidence="11">KARI</shortName>
        <ecNumber evidence="11">1.1.1.86</ecNumber>
    </recommendedName>
    <alternativeName>
        <fullName evidence="11">Acetohydroxy-acid isomeroreductase</fullName>
        <shortName evidence="11">AHIR</shortName>
    </alternativeName>
    <alternativeName>
        <fullName evidence="11">Alpha-keto-beta-hydroxylacyl reductoisomerase</fullName>
    </alternativeName>
</protein>
<evidence type="ECO:0000256" key="4">
    <source>
        <dbReference type="ARBA" id="ARBA00022605"/>
    </source>
</evidence>
<dbReference type="GeneID" id="24798104"/>
<evidence type="ECO:0000256" key="11">
    <source>
        <dbReference type="HAMAP-Rule" id="MF_00435"/>
    </source>
</evidence>
<feature type="binding site" evidence="11">
    <location>
        <position position="51"/>
    </location>
    <ligand>
        <name>NADP(+)</name>
        <dbReference type="ChEBI" id="CHEBI:58349"/>
    </ligand>
</feature>
<dbReference type="SUPFAM" id="SSF48179">
    <property type="entry name" value="6-phosphogluconate dehydrogenase C-terminal domain-like"/>
    <property type="match status" value="1"/>
</dbReference>
<sequence>MAKIYYDGDADLELLKGKKVAVIGYGSQGHAHALNLKESGVDVVVGLYEGSKSWKVAEKDGLVVKTVEKASEEADVIMMLIPDTVQPAVYKKYVHEALEEGNMLMFAHGFNIHYQQIIPPSYVDVTMVAPKSPGHIVRRMYQEGKGVPALVAVHQDYSGKALDLALAYAKAIGCTRAGVIETTFREETETDLFGEQVDLCGGVAELIKATWETMVEAGYQPEVAYFEALHELKLIVDLIYEGGIYAMWYSVSDTAKYGGMTRGRRIINESVKEEMRKILREIQSGEFAREWILENMAGRPSYSRLLEMEKNHPIEEVGKELRKMMPWLRGINTE</sequence>
<dbReference type="Gene3D" id="6.10.240.10">
    <property type="match status" value="1"/>
</dbReference>
<feature type="binding site" evidence="11">
    <location>
        <position position="134"/>
    </location>
    <ligand>
        <name>NADP(+)</name>
        <dbReference type="ChEBI" id="CHEBI:58349"/>
    </ligand>
</feature>
<comment type="function">
    <text evidence="11">Involved in the biosynthesis of branched-chain amino acids (BCAA). Catalyzes an alkyl-migration followed by a ketol-acid reduction of (S)-2-acetolactate (S2AL) to yield (R)-2,3-dihydroxy-isovalerate. In the isomerase reaction, S2AL is rearranged via a Mg-dependent methyl migration to produce 3-hydroxy-3-methyl-2-ketobutyrate (HMKB). In the reductase reaction, this 2-ketoacid undergoes a metal-dependent reduction by NADPH to yield (R)-2,3-dihydroxy-isovalerate.</text>
</comment>
<keyword evidence="8 11" id="KW-0100">Branched-chain amino acid biosynthesis</keyword>
<dbReference type="EC" id="1.1.1.86" evidence="11"/>
<dbReference type="RefSeq" id="WP_048092410.1">
    <property type="nucleotide sequence ID" value="NZ_CP009552.1"/>
</dbReference>
<comment type="similarity">
    <text evidence="3 11 12">Belongs to the ketol-acid reductoisomerase family.</text>
</comment>
<name>A0A0A7GET6_GEOAI</name>
<dbReference type="KEGG" id="gac:GACE_1522"/>
<dbReference type="SUPFAM" id="SSF51735">
    <property type="entry name" value="NAD(P)-binding Rossmann-fold domains"/>
    <property type="match status" value="1"/>
</dbReference>
<dbReference type="UniPathway" id="UPA00047">
    <property type="reaction ID" value="UER00056"/>
</dbReference>
<keyword evidence="5 11" id="KW-0479">Metal-binding</keyword>
<dbReference type="PANTHER" id="PTHR21371:SF1">
    <property type="entry name" value="KETOL-ACID REDUCTOISOMERASE, MITOCHONDRIAL"/>
    <property type="match status" value="1"/>
</dbReference>
<feature type="binding site" evidence="11 12">
    <location>
        <position position="195"/>
    </location>
    <ligand>
        <name>Mg(2+)</name>
        <dbReference type="ChEBI" id="CHEBI:18420"/>
        <label>1</label>
    </ligand>
</feature>
<dbReference type="Gene3D" id="3.40.50.720">
    <property type="entry name" value="NAD(P)-binding Rossmann-like Domain"/>
    <property type="match status" value="1"/>
</dbReference>
<dbReference type="FunFam" id="3.40.50.720:FF:000023">
    <property type="entry name" value="Ketol-acid reductoisomerase (NADP(+))"/>
    <property type="match status" value="1"/>
</dbReference>
<feature type="binding site" evidence="11 12">
    <location>
        <position position="191"/>
    </location>
    <ligand>
        <name>Mg(2+)</name>
        <dbReference type="ChEBI" id="CHEBI:18420"/>
        <label>2</label>
    </ligand>
</feature>
<dbReference type="NCBIfam" id="NF004017">
    <property type="entry name" value="PRK05479.1"/>
    <property type="match status" value="1"/>
</dbReference>
<dbReference type="GO" id="GO:0050661">
    <property type="term" value="F:NADP binding"/>
    <property type="evidence" value="ECO:0007669"/>
    <property type="project" value="InterPro"/>
</dbReference>
<comment type="cofactor">
    <cofactor evidence="11">
        <name>Mg(2+)</name>
        <dbReference type="ChEBI" id="CHEBI:18420"/>
    </cofactor>
    <text evidence="11">Binds 2 magnesium ions per subunit.</text>
</comment>
<dbReference type="GO" id="GO:0016853">
    <property type="term" value="F:isomerase activity"/>
    <property type="evidence" value="ECO:0007669"/>
    <property type="project" value="UniProtKB-KW"/>
</dbReference>
<feature type="binding site" evidence="11">
    <location>
        <begin position="25"/>
        <end position="28"/>
    </location>
    <ligand>
        <name>NADP(+)</name>
        <dbReference type="ChEBI" id="CHEBI:58349"/>
    </ligand>
</feature>
<dbReference type="EMBL" id="CP009552">
    <property type="protein sequence ID" value="AIY90559.1"/>
    <property type="molecule type" value="Genomic_DNA"/>
</dbReference>
<dbReference type="Pfam" id="PF01450">
    <property type="entry name" value="KARI_C"/>
    <property type="match status" value="1"/>
</dbReference>
<dbReference type="InterPro" id="IPR036291">
    <property type="entry name" value="NAD(P)-bd_dom_sf"/>
</dbReference>
<dbReference type="NCBIfam" id="TIGR00465">
    <property type="entry name" value="ilvC"/>
    <property type="match status" value="1"/>
</dbReference>
<evidence type="ECO:0000259" key="14">
    <source>
        <dbReference type="PROSITE" id="PS51851"/>
    </source>
</evidence>
<dbReference type="Proteomes" id="UP000030624">
    <property type="component" value="Chromosome"/>
</dbReference>
<proteinExistence type="inferred from homology"/>
<comment type="caution">
    <text evidence="11">Lacks conserved residue(s) required for the propagation of feature annotation.</text>
</comment>
<dbReference type="UniPathway" id="UPA00049">
    <property type="reaction ID" value="UER00060"/>
</dbReference>
<dbReference type="InterPro" id="IPR014359">
    <property type="entry name" value="KARI_prok"/>
</dbReference>
<dbReference type="InterPro" id="IPR000506">
    <property type="entry name" value="KARI_C"/>
</dbReference>
<feature type="binding site" evidence="11 12">
    <location>
        <position position="231"/>
    </location>
    <ligand>
        <name>Mg(2+)</name>
        <dbReference type="ChEBI" id="CHEBI:18420"/>
        <label>2</label>
    </ligand>
</feature>
<dbReference type="NCBIfam" id="NF009940">
    <property type="entry name" value="PRK13403.1"/>
    <property type="match status" value="1"/>
</dbReference>
<evidence type="ECO:0000313" key="16">
    <source>
        <dbReference type="Proteomes" id="UP000030624"/>
    </source>
</evidence>
<feature type="active site" evidence="11">
    <location>
        <position position="108"/>
    </location>
</feature>
<evidence type="ECO:0000313" key="15">
    <source>
        <dbReference type="EMBL" id="AIY90559.1"/>
    </source>
</evidence>
<dbReference type="HOGENOM" id="CLU_033821_0_1_2"/>
<evidence type="ECO:0000256" key="12">
    <source>
        <dbReference type="PROSITE-ProRule" id="PRU01198"/>
    </source>
</evidence>
<feature type="domain" description="KARI N-terminal Rossmann" evidence="13">
    <location>
        <begin position="2"/>
        <end position="182"/>
    </location>
</feature>
<dbReference type="STRING" id="565033.GACE_1522"/>
<dbReference type="GO" id="GO:0000287">
    <property type="term" value="F:magnesium ion binding"/>
    <property type="evidence" value="ECO:0007669"/>
    <property type="project" value="UniProtKB-UniRule"/>
</dbReference>
<evidence type="ECO:0000256" key="3">
    <source>
        <dbReference type="ARBA" id="ARBA00010318"/>
    </source>
</evidence>
<feature type="domain" description="KARI C-terminal knotted" evidence="14">
    <location>
        <begin position="183"/>
        <end position="328"/>
    </location>
</feature>
<keyword evidence="15" id="KW-0413">Isomerase</keyword>
<dbReference type="HAMAP" id="MF_00435">
    <property type="entry name" value="IlvC"/>
    <property type="match status" value="1"/>
</dbReference>
<comment type="catalytic activity">
    <reaction evidence="10">
        <text>(2R)-2,3-dihydroxy-3-methylbutanoate + NADP(+) = (2S)-2-acetolactate + NADPH + H(+)</text>
        <dbReference type="Rhea" id="RHEA:22068"/>
        <dbReference type="ChEBI" id="CHEBI:15378"/>
        <dbReference type="ChEBI" id="CHEBI:49072"/>
        <dbReference type="ChEBI" id="CHEBI:57783"/>
        <dbReference type="ChEBI" id="CHEBI:58349"/>
        <dbReference type="ChEBI" id="CHEBI:58476"/>
        <dbReference type="EC" id="1.1.1.383"/>
    </reaction>
</comment>
<dbReference type="PIRSF" id="PIRSF000116">
    <property type="entry name" value="IlvC_gammaproteo"/>
    <property type="match status" value="1"/>
</dbReference>
<keyword evidence="11" id="KW-0521">NADP</keyword>
<comment type="catalytic activity">
    <reaction evidence="9">
        <text>(2R)-2,3-dihydroxy-3-methylbutanoate + NAD(+) = (2S)-2-acetolactate + NADH + H(+)</text>
        <dbReference type="Rhea" id="RHEA:30627"/>
        <dbReference type="ChEBI" id="CHEBI:15378"/>
        <dbReference type="ChEBI" id="CHEBI:49072"/>
        <dbReference type="ChEBI" id="CHEBI:57540"/>
        <dbReference type="ChEBI" id="CHEBI:57945"/>
        <dbReference type="ChEBI" id="CHEBI:58476"/>
        <dbReference type="EC" id="1.1.1.383"/>
    </reaction>
</comment>
<dbReference type="GO" id="GO:0004455">
    <property type="term" value="F:ketol-acid reductoisomerase activity"/>
    <property type="evidence" value="ECO:0007669"/>
    <property type="project" value="UniProtKB-UniRule"/>
</dbReference>
<evidence type="ECO:0000256" key="9">
    <source>
        <dbReference type="ARBA" id="ARBA00050504"/>
    </source>
</evidence>